<protein>
    <submittedName>
        <fullName evidence="1">Uncharacterized protein</fullName>
    </submittedName>
</protein>
<accession>A0ACB6ZP93</accession>
<feature type="non-terminal residue" evidence="1">
    <location>
        <position position="79"/>
    </location>
</feature>
<evidence type="ECO:0000313" key="2">
    <source>
        <dbReference type="Proteomes" id="UP000886501"/>
    </source>
</evidence>
<reference evidence="1" key="1">
    <citation type="submission" date="2019-10" db="EMBL/GenBank/DDBJ databases">
        <authorList>
            <consortium name="DOE Joint Genome Institute"/>
            <person name="Kuo A."/>
            <person name="Miyauchi S."/>
            <person name="Kiss E."/>
            <person name="Drula E."/>
            <person name="Kohler A."/>
            <person name="Sanchez-Garcia M."/>
            <person name="Andreopoulos B."/>
            <person name="Barry K.W."/>
            <person name="Bonito G."/>
            <person name="Buee M."/>
            <person name="Carver A."/>
            <person name="Chen C."/>
            <person name="Cichocki N."/>
            <person name="Clum A."/>
            <person name="Culley D."/>
            <person name="Crous P.W."/>
            <person name="Fauchery L."/>
            <person name="Girlanda M."/>
            <person name="Hayes R."/>
            <person name="Keri Z."/>
            <person name="Labutti K."/>
            <person name="Lipzen A."/>
            <person name="Lombard V."/>
            <person name="Magnuson J."/>
            <person name="Maillard F."/>
            <person name="Morin E."/>
            <person name="Murat C."/>
            <person name="Nolan M."/>
            <person name="Ohm R."/>
            <person name="Pangilinan J."/>
            <person name="Pereira M."/>
            <person name="Perotto S."/>
            <person name="Peter M."/>
            <person name="Riley R."/>
            <person name="Sitrit Y."/>
            <person name="Stielow B."/>
            <person name="Szollosi G."/>
            <person name="Zifcakova L."/>
            <person name="Stursova M."/>
            <person name="Spatafora J.W."/>
            <person name="Tedersoo L."/>
            <person name="Vaario L.-M."/>
            <person name="Yamada A."/>
            <person name="Yan M."/>
            <person name="Wang P."/>
            <person name="Xu J."/>
            <person name="Bruns T."/>
            <person name="Baldrian P."/>
            <person name="Vilgalys R."/>
            <person name="Henrissat B."/>
            <person name="Grigoriev I.V."/>
            <person name="Hibbett D."/>
            <person name="Nagy L.G."/>
            <person name="Martin F.M."/>
        </authorList>
    </citation>
    <scope>NUCLEOTIDE SEQUENCE</scope>
    <source>
        <strain evidence="1">P2</strain>
    </source>
</reference>
<sequence>REPGKNPFPVSRVQKILKADTQLPTVSKEALFLISVATEKFIERLTQAGQHVAKRQSRATIQERDICTVVRGVEEFTFL</sequence>
<name>A0ACB6ZP93_THEGA</name>
<comment type="caution">
    <text evidence="1">The sequence shown here is derived from an EMBL/GenBank/DDBJ whole genome shotgun (WGS) entry which is preliminary data.</text>
</comment>
<evidence type="ECO:0000313" key="1">
    <source>
        <dbReference type="EMBL" id="KAF9651580.1"/>
    </source>
</evidence>
<organism evidence="1 2">
    <name type="scientific">Thelephora ganbajun</name>
    <name type="common">Ganba fungus</name>
    <dbReference type="NCBI Taxonomy" id="370292"/>
    <lineage>
        <taxon>Eukaryota</taxon>
        <taxon>Fungi</taxon>
        <taxon>Dikarya</taxon>
        <taxon>Basidiomycota</taxon>
        <taxon>Agaricomycotina</taxon>
        <taxon>Agaricomycetes</taxon>
        <taxon>Thelephorales</taxon>
        <taxon>Thelephoraceae</taxon>
        <taxon>Thelephora</taxon>
    </lineage>
</organism>
<feature type="non-terminal residue" evidence="1">
    <location>
        <position position="1"/>
    </location>
</feature>
<reference evidence="1" key="2">
    <citation type="journal article" date="2020" name="Nat. Commun.">
        <title>Large-scale genome sequencing of mycorrhizal fungi provides insights into the early evolution of symbiotic traits.</title>
        <authorList>
            <person name="Miyauchi S."/>
            <person name="Kiss E."/>
            <person name="Kuo A."/>
            <person name="Drula E."/>
            <person name="Kohler A."/>
            <person name="Sanchez-Garcia M."/>
            <person name="Morin E."/>
            <person name="Andreopoulos B."/>
            <person name="Barry K.W."/>
            <person name="Bonito G."/>
            <person name="Buee M."/>
            <person name="Carver A."/>
            <person name="Chen C."/>
            <person name="Cichocki N."/>
            <person name="Clum A."/>
            <person name="Culley D."/>
            <person name="Crous P.W."/>
            <person name="Fauchery L."/>
            <person name="Girlanda M."/>
            <person name="Hayes R.D."/>
            <person name="Keri Z."/>
            <person name="LaButti K."/>
            <person name="Lipzen A."/>
            <person name="Lombard V."/>
            <person name="Magnuson J."/>
            <person name="Maillard F."/>
            <person name="Murat C."/>
            <person name="Nolan M."/>
            <person name="Ohm R.A."/>
            <person name="Pangilinan J."/>
            <person name="Pereira M.F."/>
            <person name="Perotto S."/>
            <person name="Peter M."/>
            <person name="Pfister S."/>
            <person name="Riley R."/>
            <person name="Sitrit Y."/>
            <person name="Stielow J.B."/>
            <person name="Szollosi G."/>
            <person name="Zifcakova L."/>
            <person name="Stursova M."/>
            <person name="Spatafora J.W."/>
            <person name="Tedersoo L."/>
            <person name="Vaario L.M."/>
            <person name="Yamada A."/>
            <person name="Yan M."/>
            <person name="Wang P."/>
            <person name="Xu J."/>
            <person name="Bruns T."/>
            <person name="Baldrian P."/>
            <person name="Vilgalys R."/>
            <person name="Dunand C."/>
            <person name="Henrissat B."/>
            <person name="Grigoriev I.V."/>
            <person name="Hibbett D."/>
            <person name="Nagy L.G."/>
            <person name="Martin F.M."/>
        </authorList>
    </citation>
    <scope>NUCLEOTIDE SEQUENCE</scope>
    <source>
        <strain evidence="1">P2</strain>
    </source>
</reference>
<gene>
    <name evidence="1" type="ORF">BDM02DRAFT_3079000</name>
</gene>
<dbReference type="Proteomes" id="UP000886501">
    <property type="component" value="Unassembled WGS sequence"/>
</dbReference>
<proteinExistence type="predicted"/>
<keyword evidence="2" id="KW-1185">Reference proteome</keyword>
<dbReference type="EMBL" id="MU117974">
    <property type="protein sequence ID" value="KAF9651580.1"/>
    <property type="molecule type" value="Genomic_DNA"/>
</dbReference>